<keyword evidence="1" id="KW-0479">Metal-binding</keyword>
<comment type="caution">
    <text evidence="4">The sequence shown here is derived from an EMBL/GenBank/DDBJ whole genome shotgun (WGS) entry which is preliminary data.</text>
</comment>
<proteinExistence type="predicted"/>
<dbReference type="Proteomes" id="UP001177140">
    <property type="component" value="Unassembled WGS sequence"/>
</dbReference>
<reference evidence="4" key="1">
    <citation type="submission" date="2022-03" db="EMBL/GenBank/DDBJ databases">
        <title>A functionally conserved STORR gene fusion in Papaver species that diverged 16.8 million years ago.</title>
        <authorList>
            <person name="Catania T."/>
        </authorList>
    </citation>
    <scope>NUCLEOTIDE SEQUENCE</scope>
    <source>
        <strain evidence="4">S-191538</strain>
    </source>
</reference>
<dbReference type="GO" id="GO:0061630">
    <property type="term" value="F:ubiquitin protein ligase activity"/>
    <property type="evidence" value="ECO:0007669"/>
    <property type="project" value="InterPro"/>
</dbReference>
<dbReference type="Pfam" id="PF04434">
    <property type="entry name" value="SWIM"/>
    <property type="match status" value="1"/>
</dbReference>
<dbReference type="PROSITE" id="PS50966">
    <property type="entry name" value="ZF_SWIM"/>
    <property type="match status" value="1"/>
</dbReference>
<sequence>MVGLKPLDPIERQTLNKEGRKKQYEEPPRPVSGRMSRALHEGLRLLHRVEADFFILGSTGNVYIVRLSKTPSCNCPDGTIPCKHILFVLLRVLGIPRSDHCLTRKILRPFHLTRLLNMAASPATLAGVRARDRFQHLLSISEVGPPPPVIELGSGAACPICSKSLANGNEEETVAGENGMEMEMENAEEFTSEDELANEEEVDGDKGMSNADDVHSDEVEEQGDTGSKDEPDREYELVRCWACKSVGHKECLVIWRKRQRRSVPTCMNCKGEWWMGSPELDMYPNLAAYIDKD</sequence>
<gene>
    <name evidence="4" type="ORF">MKW94_017979</name>
</gene>
<dbReference type="GO" id="GO:0008270">
    <property type="term" value="F:zinc ion binding"/>
    <property type="evidence" value="ECO:0007669"/>
    <property type="project" value="UniProtKB-KW"/>
</dbReference>
<feature type="domain" description="SWIM-type" evidence="3">
    <location>
        <begin position="63"/>
        <end position="93"/>
    </location>
</feature>
<feature type="region of interest" description="Disordered" evidence="2">
    <location>
        <begin position="1"/>
        <end position="33"/>
    </location>
</feature>
<evidence type="ECO:0000256" key="1">
    <source>
        <dbReference type="PROSITE-ProRule" id="PRU00325"/>
    </source>
</evidence>
<feature type="compositionally biased region" description="Acidic residues" evidence="2">
    <location>
        <begin position="185"/>
        <end position="203"/>
    </location>
</feature>
<keyword evidence="1" id="KW-0863">Zinc-finger</keyword>
<feature type="region of interest" description="Disordered" evidence="2">
    <location>
        <begin position="185"/>
        <end position="231"/>
    </location>
</feature>
<evidence type="ECO:0000256" key="2">
    <source>
        <dbReference type="SAM" id="MobiDB-lite"/>
    </source>
</evidence>
<dbReference type="PANTHER" id="PTHR21540:SF0">
    <property type="entry name" value="PHD FAMILY PROTEIN"/>
    <property type="match status" value="1"/>
</dbReference>
<name>A0AA42B0H0_PAPNU</name>
<evidence type="ECO:0000313" key="5">
    <source>
        <dbReference type="Proteomes" id="UP001177140"/>
    </source>
</evidence>
<dbReference type="PANTHER" id="PTHR21540">
    <property type="entry name" value="RING FINGER AND SWIM DOMAIN-CONTAINING PROTEIN 2"/>
    <property type="match status" value="1"/>
</dbReference>
<accession>A0AA42B0H0</accession>
<dbReference type="InterPro" id="IPR039903">
    <property type="entry name" value="Zswim2"/>
</dbReference>
<evidence type="ECO:0000313" key="4">
    <source>
        <dbReference type="EMBL" id="MCL7046963.1"/>
    </source>
</evidence>
<keyword evidence="5" id="KW-1185">Reference proteome</keyword>
<dbReference type="AlphaFoldDB" id="A0AA42B0H0"/>
<feature type="compositionally biased region" description="Basic and acidic residues" evidence="2">
    <location>
        <begin position="8"/>
        <end position="28"/>
    </location>
</feature>
<dbReference type="InterPro" id="IPR007527">
    <property type="entry name" value="Znf_SWIM"/>
</dbReference>
<keyword evidence="1" id="KW-0862">Zinc</keyword>
<protein>
    <recommendedName>
        <fullName evidence="3">SWIM-type domain-containing protein</fullName>
    </recommendedName>
</protein>
<organism evidence="4 5">
    <name type="scientific">Papaver nudicaule</name>
    <name type="common">Iceland poppy</name>
    <dbReference type="NCBI Taxonomy" id="74823"/>
    <lineage>
        <taxon>Eukaryota</taxon>
        <taxon>Viridiplantae</taxon>
        <taxon>Streptophyta</taxon>
        <taxon>Embryophyta</taxon>
        <taxon>Tracheophyta</taxon>
        <taxon>Spermatophyta</taxon>
        <taxon>Magnoliopsida</taxon>
        <taxon>Ranunculales</taxon>
        <taxon>Papaveraceae</taxon>
        <taxon>Papaveroideae</taxon>
        <taxon>Papaver</taxon>
    </lineage>
</organism>
<evidence type="ECO:0000259" key="3">
    <source>
        <dbReference type="PROSITE" id="PS50966"/>
    </source>
</evidence>
<dbReference type="EMBL" id="JAJJMA010287800">
    <property type="protein sequence ID" value="MCL7046963.1"/>
    <property type="molecule type" value="Genomic_DNA"/>
</dbReference>